<dbReference type="SMART" id="SM00270">
    <property type="entry name" value="ChtBD1"/>
    <property type="match status" value="2"/>
</dbReference>
<evidence type="ECO:0000256" key="8">
    <source>
        <dbReference type="PROSITE-ProRule" id="PRU00261"/>
    </source>
</evidence>
<keyword evidence="3" id="KW-0479">Metal-binding</keyword>
<evidence type="ECO:0000256" key="1">
    <source>
        <dbReference type="ARBA" id="ARBA00001941"/>
    </source>
</evidence>
<gene>
    <name evidence="10" type="ORF">K490DRAFT_30965</name>
</gene>
<dbReference type="OrthoDB" id="1193027at2759"/>
<dbReference type="PROSITE" id="PS50941">
    <property type="entry name" value="CHIT_BIND_I_2"/>
    <property type="match status" value="1"/>
</dbReference>
<evidence type="ECO:0000256" key="5">
    <source>
        <dbReference type="ARBA" id="ARBA00022801"/>
    </source>
</evidence>
<feature type="non-terminal residue" evidence="10">
    <location>
        <position position="88"/>
    </location>
</feature>
<evidence type="ECO:0000256" key="2">
    <source>
        <dbReference type="ARBA" id="ARBA00022669"/>
    </source>
</evidence>
<evidence type="ECO:0000256" key="4">
    <source>
        <dbReference type="ARBA" id="ARBA00022729"/>
    </source>
</evidence>
<dbReference type="AlphaFoldDB" id="A0A9P4I2R0"/>
<feature type="domain" description="Chitin-binding type-1" evidence="9">
    <location>
        <begin position="43"/>
        <end position="88"/>
    </location>
</feature>
<comment type="cofactor">
    <cofactor evidence="1">
        <name>Co(2+)</name>
        <dbReference type="ChEBI" id="CHEBI:48828"/>
    </cofactor>
</comment>
<evidence type="ECO:0000256" key="7">
    <source>
        <dbReference type="ARBA" id="ARBA00023285"/>
    </source>
</evidence>
<keyword evidence="6" id="KW-0119">Carbohydrate metabolism</keyword>
<comment type="caution">
    <text evidence="10">The sequence shown here is derived from an EMBL/GenBank/DDBJ whole genome shotgun (WGS) entry which is preliminary data.</text>
</comment>
<evidence type="ECO:0000256" key="6">
    <source>
        <dbReference type="ARBA" id="ARBA00023277"/>
    </source>
</evidence>
<dbReference type="GO" id="GO:0008061">
    <property type="term" value="F:chitin binding"/>
    <property type="evidence" value="ECO:0007669"/>
    <property type="project" value="UniProtKB-UniRule"/>
</dbReference>
<dbReference type="InterPro" id="IPR036861">
    <property type="entry name" value="Endochitinase-like_sf"/>
</dbReference>
<organism evidence="10 11">
    <name type="scientific">Saccharata proteae CBS 121410</name>
    <dbReference type="NCBI Taxonomy" id="1314787"/>
    <lineage>
        <taxon>Eukaryota</taxon>
        <taxon>Fungi</taxon>
        <taxon>Dikarya</taxon>
        <taxon>Ascomycota</taxon>
        <taxon>Pezizomycotina</taxon>
        <taxon>Dothideomycetes</taxon>
        <taxon>Dothideomycetes incertae sedis</taxon>
        <taxon>Botryosphaeriales</taxon>
        <taxon>Saccharataceae</taxon>
        <taxon>Saccharata</taxon>
    </lineage>
</organism>
<dbReference type="Proteomes" id="UP000799776">
    <property type="component" value="Unassembled WGS sequence"/>
</dbReference>
<keyword evidence="2 8" id="KW-0147">Chitin-binding</keyword>
<dbReference type="PANTHER" id="PTHR46471:SF2">
    <property type="entry name" value="CHITIN DEACETYLASE-RELATED"/>
    <property type="match status" value="1"/>
</dbReference>
<keyword evidence="11" id="KW-1185">Reference proteome</keyword>
<dbReference type="EMBL" id="ML978711">
    <property type="protein sequence ID" value="KAF2091635.1"/>
    <property type="molecule type" value="Genomic_DNA"/>
</dbReference>
<feature type="disulfide bond" evidence="8">
    <location>
        <begin position="62"/>
        <end position="76"/>
    </location>
</feature>
<keyword evidence="8" id="KW-1015">Disulfide bond</keyword>
<proteinExistence type="predicted"/>
<keyword evidence="4" id="KW-0732">Signal</keyword>
<keyword evidence="7" id="KW-0170">Cobalt</keyword>
<keyword evidence="5" id="KW-0378">Hydrolase</keyword>
<dbReference type="InterPro" id="IPR001002">
    <property type="entry name" value="Chitin-bd_1"/>
</dbReference>
<dbReference type="GO" id="GO:0046872">
    <property type="term" value="F:metal ion binding"/>
    <property type="evidence" value="ECO:0007669"/>
    <property type="project" value="UniProtKB-KW"/>
</dbReference>
<sequence length="88" mass="8913">MSSVYGNCCSKDGICGATAEYCGADCQLGFGICENTRGTPSMDGTCGGSLGYTCEGSKFGDCCSQYGFCGPSSAYCEAGCNGNHGHCH</sequence>
<comment type="caution">
    <text evidence="8">Lacks conserved residue(s) required for the propagation of feature annotation.</text>
</comment>
<evidence type="ECO:0000313" key="11">
    <source>
        <dbReference type="Proteomes" id="UP000799776"/>
    </source>
</evidence>
<dbReference type="PANTHER" id="PTHR46471">
    <property type="entry name" value="CHITIN DEACETYLASE"/>
    <property type="match status" value="1"/>
</dbReference>
<dbReference type="GO" id="GO:0016787">
    <property type="term" value="F:hydrolase activity"/>
    <property type="evidence" value="ECO:0007669"/>
    <property type="project" value="UniProtKB-KW"/>
</dbReference>
<reference evidence="10" key="1">
    <citation type="journal article" date="2020" name="Stud. Mycol.">
        <title>101 Dothideomycetes genomes: a test case for predicting lifestyles and emergence of pathogens.</title>
        <authorList>
            <person name="Haridas S."/>
            <person name="Albert R."/>
            <person name="Binder M."/>
            <person name="Bloem J."/>
            <person name="Labutti K."/>
            <person name="Salamov A."/>
            <person name="Andreopoulos B."/>
            <person name="Baker S."/>
            <person name="Barry K."/>
            <person name="Bills G."/>
            <person name="Bluhm B."/>
            <person name="Cannon C."/>
            <person name="Castanera R."/>
            <person name="Culley D."/>
            <person name="Daum C."/>
            <person name="Ezra D."/>
            <person name="Gonzalez J."/>
            <person name="Henrissat B."/>
            <person name="Kuo A."/>
            <person name="Liang C."/>
            <person name="Lipzen A."/>
            <person name="Lutzoni F."/>
            <person name="Magnuson J."/>
            <person name="Mondo S."/>
            <person name="Nolan M."/>
            <person name="Ohm R."/>
            <person name="Pangilinan J."/>
            <person name="Park H.-J."/>
            <person name="Ramirez L."/>
            <person name="Alfaro M."/>
            <person name="Sun H."/>
            <person name="Tritt A."/>
            <person name="Yoshinaga Y."/>
            <person name="Zwiers L.-H."/>
            <person name="Turgeon B."/>
            <person name="Goodwin S."/>
            <person name="Spatafora J."/>
            <person name="Crous P."/>
            <person name="Grigoriev I."/>
        </authorList>
    </citation>
    <scope>NUCLEOTIDE SEQUENCE</scope>
    <source>
        <strain evidence="10">CBS 121410</strain>
    </source>
</reference>
<evidence type="ECO:0000313" key="10">
    <source>
        <dbReference type="EMBL" id="KAF2091635.1"/>
    </source>
</evidence>
<name>A0A9P4I2R0_9PEZI</name>
<evidence type="ECO:0000256" key="3">
    <source>
        <dbReference type="ARBA" id="ARBA00022723"/>
    </source>
</evidence>
<dbReference type="SUPFAM" id="SSF57016">
    <property type="entry name" value="Plant lectins/antimicrobial peptides"/>
    <property type="match status" value="2"/>
</dbReference>
<protein>
    <submittedName>
        <fullName evidence="10">Carbohydrate-binding module family 18 protein</fullName>
    </submittedName>
</protein>
<dbReference type="Gene3D" id="3.30.60.10">
    <property type="entry name" value="Endochitinase-like"/>
    <property type="match status" value="2"/>
</dbReference>
<evidence type="ECO:0000259" key="9">
    <source>
        <dbReference type="PROSITE" id="PS50941"/>
    </source>
</evidence>
<accession>A0A9P4I2R0</accession>